<dbReference type="RefSeq" id="WP_135843034.1">
    <property type="nucleotide sequence ID" value="NZ_CP035088.1"/>
</dbReference>
<dbReference type="EMBL" id="CP035088">
    <property type="protein sequence ID" value="QBZ87239.1"/>
    <property type="molecule type" value="Genomic_DNA"/>
</dbReference>
<protein>
    <submittedName>
        <fullName evidence="1">Uncharacterized protein</fullName>
    </submittedName>
</protein>
<dbReference type="AlphaFoldDB" id="A0A4P7PA60"/>
<reference evidence="1 2" key="1">
    <citation type="journal article" date="2019" name="Front. Microbiol.">
        <title>In silico and Genetic Analyses of Cyclic Lipopeptide Synthetic Gene Clusters in Pseudomonas sp. 11K1.</title>
        <authorList>
            <person name="Zhao H."/>
            <person name="Liu Y.P."/>
            <person name="Zhang L.Q."/>
        </authorList>
    </citation>
    <scope>NUCLEOTIDE SEQUENCE [LARGE SCALE GENOMIC DNA]</scope>
    <source>
        <strain evidence="1 2">11K1</strain>
    </source>
</reference>
<name>A0A4P7PA60_9PSED</name>
<sequence length="160" mass="17714">MTTELHTGAHAGYSALDWHDGYDVNLGDLIRQLPQLVRGRYVAIAASDSGPYNLSAVEIASGWQRVGDLAISPIIMDIAQLPTPGFDEWYVFERLPDRVRLSRFSSAIAFQPFGESDKVDAFWAQIEDLQPVHALLGACRLLLITQDAVIYESVLTFCST</sequence>
<evidence type="ECO:0000313" key="2">
    <source>
        <dbReference type="Proteomes" id="UP000296468"/>
    </source>
</evidence>
<dbReference type="KEGG" id="pvk:EPZ47_00420"/>
<proteinExistence type="predicted"/>
<gene>
    <name evidence="1" type="ORF">EPZ47_00420</name>
</gene>
<dbReference type="Proteomes" id="UP000296468">
    <property type="component" value="Chromosome"/>
</dbReference>
<evidence type="ECO:0000313" key="1">
    <source>
        <dbReference type="EMBL" id="QBZ87239.1"/>
    </source>
</evidence>
<accession>A0A4P7PA60</accession>
<dbReference type="OrthoDB" id="9099223at2"/>
<organism evidence="1 2">
    <name type="scientific">Pseudomonas viciae</name>
    <dbReference type="NCBI Taxonomy" id="2505979"/>
    <lineage>
        <taxon>Bacteria</taxon>
        <taxon>Pseudomonadati</taxon>
        <taxon>Pseudomonadota</taxon>
        <taxon>Gammaproteobacteria</taxon>
        <taxon>Pseudomonadales</taxon>
        <taxon>Pseudomonadaceae</taxon>
        <taxon>Pseudomonas</taxon>
    </lineage>
</organism>